<dbReference type="SUPFAM" id="SSF56003">
    <property type="entry name" value="Molybdenum cofactor-binding domain"/>
    <property type="match status" value="1"/>
</dbReference>
<organism evidence="3 4">
    <name type="scientific">Candidatus Segetimicrobium genomatis</name>
    <dbReference type="NCBI Taxonomy" id="2569760"/>
    <lineage>
        <taxon>Bacteria</taxon>
        <taxon>Bacillati</taxon>
        <taxon>Candidatus Sysuimicrobiota</taxon>
        <taxon>Candidatus Sysuimicrobiia</taxon>
        <taxon>Candidatus Sysuimicrobiales</taxon>
        <taxon>Candidatus Segetimicrobiaceae</taxon>
        <taxon>Candidatus Segetimicrobium</taxon>
    </lineage>
</organism>
<dbReference type="Gene3D" id="3.30.365.10">
    <property type="entry name" value="Aldehyde oxidase/xanthine dehydrogenase, molybdopterin binding domain"/>
    <property type="match status" value="4"/>
</dbReference>
<dbReference type="InterPro" id="IPR016208">
    <property type="entry name" value="Ald_Oxase/xanthine_DH-like"/>
</dbReference>
<dbReference type="InterPro" id="IPR017609">
    <property type="entry name" value="Xanthine_dehydrogenase_dsu"/>
</dbReference>
<feature type="compositionally biased region" description="Pro residues" evidence="1">
    <location>
        <begin position="775"/>
        <end position="786"/>
    </location>
</feature>
<dbReference type="PANTHER" id="PTHR11908">
    <property type="entry name" value="XANTHINE DEHYDROGENASE"/>
    <property type="match status" value="1"/>
</dbReference>
<evidence type="ECO:0000256" key="1">
    <source>
        <dbReference type="SAM" id="MobiDB-lite"/>
    </source>
</evidence>
<feature type="domain" description="Aldehyde oxidase/xanthine dehydrogenase a/b hammerhead" evidence="2">
    <location>
        <begin position="27"/>
        <end position="133"/>
    </location>
</feature>
<feature type="compositionally biased region" description="Basic and acidic residues" evidence="1">
    <location>
        <begin position="751"/>
        <end position="761"/>
    </location>
</feature>
<dbReference type="SMART" id="SM01008">
    <property type="entry name" value="Ald_Xan_dh_C"/>
    <property type="match status" value="1"/>
</dbReference>
<evidence type="ECO:0000259" key="2">
    <source>
        <dbReference type="SMART" id="SM01008"/>
    </source>
</evidence>
<dbReference type="InterPro" id="IPR036856">
    <property type="entry name" value="Ald_Oxase/Xan_DH_a/b_sf"/>
</dbReference>
<dbReference type="Pfam" id="PF20256">
    <property type="entry name" value="MoCoBD_2"/>
    <property type="match status" value="1"/>
</dbReference>
<evidence type="ECO:0000313" key="3">
    <source>
        <dbReference type="EMBL" id="TMI88066.1"/>
    </source>
</evidence>
<dbReference type="GO" id="GO:0005506">
    <property type="term" value="F:iron ion binding"/>
    <property type="evidence" value="ECO:0007669"/>
    <property type="project" value="InterPro"/>
</dbReference>
<name>A0A537JXY7_9BACT</name>
<dbReference type="PANTHER" id="PTHR11908:SF157">
    <property type="entry name" value="XANTHINE DEHYDROGENASE SUBUNIT D-RELATED"/>
    <property type="match status" value="1"/>
</dbReference>
<dbReference type="NCBIfam" id="TIGR03196">
    <property type="entry name" value="pucD"/>
    <property type="match status" value="1"/>
</dbReference>
<keyword evidence="3" id="KW-0560">Oxidoreductase</keyword>
<sequence length="802" mass="84144">MSVLTGARTRGGVGESVRRVDGAPKVKGAFAFASDLFAEGMLWGYTLRCPHPSARVRSIDISTALVTPGVHAVLLAADVPGKKTYGLEFADQPVLAHDRARYAGEPVAVLAAVDPETARRAAERIAVTYEVLPAVTDMEEALAAAAPRVHDFGNILRHLRIVHGDPDAPAEVWVEGYYETGMQDQAMLGPEAGMAIPADDGGVDLYVATQWLHVDRQQIAPCLALPPDKVRLHLAGVGGAFGAREDVSMHIHACLLALRTRRPVKMSYGRAESFFGHVHRHPSRIWMRHGAKRDGTLVSVRARILLDGGAYASSSAAVIANASTFATGPYEVPNALIEGTCVYTNNPPCGAMRGFGAVQACVAYEAQMDKLAARLGRAPIDLRLQNALSTGSLLATGQLVQGSAPVREVIRRCAALPMPDPAPRGPRAGGEGRAYPGGAGNVSRGEGLRRGVGFAVGWKNLGYSEGFDDSSEARVRLAAGPGGPRAEVECAAAEVGQGIHTVLVQIVRTELGVESVVIQPPDTRIGSAGSTSASRQTMMSGGAVQLACLAVREALFARVRRQAAGEGTRLSGDLGIEGGQVCAGGAPLAPLERFLDEPIEATRVYHHRRTRPLDAAGQGDPHVAFAFAAQRAVVDVDADLGLVRVVQIATAQDVGRALNPQSVYGQIEGGTAQGLGLALMEEVRLHDGLIENASFTDYLIPTILDMPPVLAALVEEPEPGLPFGAKGAGEPSTVVSTAAILAALRDATGRDLHRAPVRPDDLAGLTPPAPRREPPPSPEVPGPAPIPKYLGLEAGQQEIMGG</sequence>
<dbReference type="Gene3D" id="3.90.1170.50">
    <property type="entry name" value="Aldehyde oxidase/xanthine dehydrogenase, a/b hammerhead"/>
    <property type="match status" value="1"/>
</dbReference>
<dbReference type="Pfam" id="PF02738">
    <property type="entry name" value="MoCoBD_1"/>
    <property type="match status" value="1"/>
</dbReference>
<dbReference type="InterPro" id="IPR037165">
    <property type="entry name" value="AldOxase/xan_DH_Mopterin-bd_sf"/>
</dbReference>
<dbReference type="InterPro" id="IPR046867">
    <property type="entry name" value="AldOxase/xan_DH_MoCoBD2"/>
</dbReference>
<dbReference type="Proteomes" id="UP000318509">
    <property type="component" value="Unassembled WGS sequence"/>
</dbReference>
<dbReference type="EMBL" id="VBAK01000146">
    <property type="protein sequence ID" value="TMI88066.1"/>
    <property type="molecule type" value="Genomic_DNA"/>
</dbReference>
<proteinExistence type="predicted"/>
<dbReference type="InterPro" id="IPR000674">
    <property type="entry name" value="Ald_Oxase/Xan_DH_a/b"/>
</dbReference>
<protein>
    <submittedName>
        <fullName evidence="3">Xanthine dehydrogenase subunit D</fullName>
        <ecNumber evidence="3">1.17.1.4</ecNumber>
    </submittedName>
</protein>
<dbReference type="GO" id="GO:0004854">
    <property type="term" value="F:xanthine dehydrogenase activity"/>
    <property type="evidence" value="ECO:0007669"/>
    <property type="project" value="UniProtKB-EC"/>
</dbReference>
<dbReference type="InterPro" id="IPR008274">
    <property type="entry name" value="AldOxase/xan_DH_MoCoBD1"/>
</dbReference>
<gene>
    <name evidence="3" type="primary">pucD</name>
    <name evidence="3" type="ORF">E6H00_13985</name>
</gene>
<dbReference type="Pfam" id="PF01315">
    <property type="entry name" value="Ald_Xan_dh_C"/>
    <property type="match status" value="1"/>
</dbReference>
<evidence type="ECO:0000313" key="4">
    <source>
        <dbReference type="Proteomes" id="UP000318509"/>
    </source>
</evidence>
<feature type="region of interest" description="Disordered" evidence="1">
    <location>
        <begin position="751"/>
        <end position="789"/>
    </location>
</feature>
<dbReference type="SUPFAM" id="SSF54665">
    <property type="entry name" value="CO dehydrogenase molybdoprotein N-domain-like"/>
    <property type="match status" value="1"/>
</dbReference>
<dbReference type="AlphaFoldDB" id="A0A537JXY7"/>
<accession>A0A537JXY7</accession>
<reference evidence="3 4" key="1">
    <citation type="journal article" date="2019" name="Nat. Microbiol.">
        <title>Mediterranean grassland soil C-N compound turnover is dependent on rainfall and depth, and is mediated by genomically divergent microorganisms.</title>
        <authorList>
            <person name="Diamond S."/>
            <person name="Andeer P.F."/>
            <person name="Li Z."/>
            <person name="Crits-Christoph A."/>
            <person name="Burstein D."/>
            <person name="Anantharaman K."/>
            <person name="Lane K.R."/>
            <person name="Thomas B.C."/>
            <person name="Pan C."/>
            <person name="Northen T.R."/>
            <person name="Banfield J.F."/>
        </authorList>
    </citation>
    <scope>NUCLEOTIDE SEQUENCE [LARGE SCALE GENOMIC DNA]</scope>
    <source>
        <strain evidence="3">NP_3</strain>
    </source>
</reference>
<dbReference type="EC" id="1.17.1.4" evidence="3"/>
<comment type="caution">
    <text evidence="3">The sequence shown here is derived from an EMBL/GenBank/DDBJ whole genome shotgun (WGS) entry which is preliminary data.</text>
</comment>